<accession>A0ABV4SCE8</accession>
<name>A0ABV4SCE8_9ACTN</name>
<sequence length="402" mass="43980">MTTHAQAPQIPVFDEDPYAREHLVDPHPLFARMREAGPAVWLALHGVHAFTRYEVCREILADHALFLSGAGVGPRDLRREKAWRTPGILETDPPDHTVMRDAMADIVSPRSVRALRAGFEAFAEELADAVVARGRFDAVTDVAEVFPLRVFGDAVGIPRAGRSENLLAHGAMNFSAFGPDNELHRGYFAAGEGTHAWVMRNCARESLSDDRLGARIWEHAEAGRLSDEQATLLVRAMLSAGLDTTVIAIGNLLRALAHDPGQWALLREDPGNIRFAVDESLRHESPFQSFYRTAARDARPGGVPVRAGEKVLLFVGAANRDPRQWGPDADAFRVTRAASGHLAFGMGIHQCVGQPISRLETEVLLTALVRRVEHLEPAGPQTPFVHNTLRGWSSVPVRAVAG</sequence>
<dbReference type="Gene3D" id="1.10.630.10">
    <property type="entry name" value="Cytochrome P450"/>
    <property type="match status" value="1"/>
</dbReference>
<keyword evidence="2" id="KW-0560">Oxidoreductase</keyword>
<gene>
    <name evidence="3" type="ORF">ACEG43_02135</name>
</gene>
<proteinExistence type="inferred from homology"/>
<keyword evidence="4" id="KW-1185">Reference proteome</keyword>
<dbReference type="PANTHER" id="PTHR46696:SF1">
    <property type="entry name" value="CYTOCHROME P450 YJIB-RELATED"/>
    <property type="match status" value="1"/>
</dbReference>
<organism evidence="3 4">
    <name type="scientific">Streptomyces aureus</name>
    <dbReference type="NCBI Taxonomy" id="193461"/>
    <lineage>
        <taxon>Bacteria</taxon>
        <taxon>Bacillati</taxon>
        <taxon>Actinomycetota</taxon>
        <taxon>Actinomycetes</taxon>
        <taxon>Kitasatosporales</taxon>
        <taxon>Streptomycetaceae</taxon>
        <taxon>Streptomyces</taxon>
    </lineage>
</organism>
<dbReference type="Proteomes" id="UP001571476">
    <property type="component" value="Unassembled WGS sequence"/>
</dbReference>
<evidence type="ECO:0000256" key="2">
    <source>
        <dbReference type="RuleBase" id="RU000461"/>
    </source>
</evidence>
<dbReference type="SUPFAM" id="SSF48264">
    <property type="entry name" value="Cytochrome P450"/>
    <property type="match status" value="1"/>
</dbReference>
<dbReference type="Pfam" id="PF00067">
    <property type="entry name" value="p450"/>
    <property type="match status" value="1"/>
</dbReference>
<dbReference type="InterPro" id="IPR002397">
    <property type="entry name" value="Cyt_P450_B"/>
</dbReference>
<reference evidence="3 4" key="1">
    <citation type="submission" date="2024-08" db="EMBL/GenBank/DDBJ databases">
        <title>Genome sequence of Streptomyces aureus CACIA-1.46HGO.</title>
        <authorList>
            <person name="Evangelista-Martinez Z."/>
        </authorList>
    </citation>
    <scope>NUCLEOTIDE SEQUENCE [LARGE SCALE GENOMIC DNA]</scope>
    <source>
        <strain evidence="3 4">CACIA-1.46HGO</strain>
    </source>
</reference>
<dbReference type="PRINTS" id="PR00359">
    <property type="entry name" value="BP450"/>
</dbReference>
<dbReference type="InterPro" id="IPR001128">
    <property type="entry name" value="Cyt_P450"/>
</dbReference>
<protein>
    <submittedName>
        <fullName evidence="3">Cytochrome P450</fullName>
    </submittedName>
</protein>
<keyword evidence="2" id="KW-0408">Iron</keyword>
<evidence type="ECO:0000313" key="3">
    <source>
        <dbReference type="EMBL" id="MFA3834991.1"/>
    </source>
</evidence>
<dbReference type="PROSITE" id="PS00086">
    <property type="entry name" value="CYTOCHROME_P450"/>
    <property type="match status" value="1"/>
</dbReference>
<keyword evidence="2" id="KW-0349">Heme</keyword>
<keyword evidence="2" id="KW-0503">Monooxygenase</keyword>
<dbReference type="PANTHER" id="PTHR46696">
    <property type="entry name" value="P450, PUTATIVE (EUROFUNG)-RELATED"/>
    <property type="match status" value="1"/>
</dbReference>
<evidence type="ECO:0000256" key="1">
    <source>
        <dbReference type="ARBA" id="ARBA00010617"/>
    </source>
</evidence>
<evidence type="ECO:0000313" key="4">
    <source>
        <dbReference type="Proteomes" id="UP001571476"/>
    </source>
</evidence>
<comment type="caution">
    <text evidence="3">The sequence shown here is derived from an EMBL/GenBank/DDBJ whole genome shotgun (WGS) entry which is preliminary data.</text>
</comment>
<dbReference type="InterPro" id="IPR017972">
    <property type="entry name" value="Cyt_P450_CS"/>
</dbReference>
<keyword evidence="2" id="KW-0479">Metal-binding</keyword>
<dbReference type="RefSeq" id="WP_372561041.1">
    <property type="nucleotide sequence ID" value="NZ_JBGOSP010000001.1"/>
</dbReference>
<dbReference type="EMBL" id="JBGOSP010000001">
    <property type="protein sequence ID" value="MFA3834991.1"/>
    <property type="molecule type" value="Genomic_DNA"/>
</dbReference>
<dbReference type="InterPro" id="IPR036396">
    <property type="entry name" value="Cyt_P450_sf"/>
</dbReference>
<comment type="similarity">
    <text evidence="1 2">Belongs to the cytochrome P450 family.</text>
</comment>